<evidence type="ECO:0000256" key="1">
    <source>
        <dbReference type="ARBA" id="ARBA00022670"/>
    </source>
</evidence>
<dbReference type="AlphaFoldDB" id="A0A399ECI6"/>
<name>A0A399ECI6_9DEIN</name>
<dbReference type="Proteomes" id="UP000265341">
    <property type="component" value="Unassembled WGS sequence"/>
</dbReference>
<protein>
    <recommendedName>
        <fullName evidence="6">JAB domain-containing protein</fullName>
    </recommendedName>
</protein>
<organism evidence="7 8">
    <name type="scientific">Calidithermus roseus</name>
    <dbReference type="NCBI Taxonomy" id="1644118"/>
    <lineage>
        <taxon>Bacteria</taxon>
        <taxon>Thermotogati</taxon>
        <taxon>Deinococcota</taxon>
        <taxon>Deinococci</taxon>
        <taxon>Thermales</taxon>
        <taxon>Thermaceae</taxon>
        <taxon>Calidithermus</taxon>
    </lineage>
</organism>
<evidence type="ECO:0000313" key="8">
    <source>
        <dbReference type="Proteomes" id="UP000265341"/>
    </source>
</evidence>
<proteinExistence type="predicted"/>
<dbReference type="GO" id="GO:0006508">
    <property type="term" value="P:proteolysis"/>
    <property type="evidence" value="ECO:0007669"/>
    <property type="project" value="UniProtKB-KW"/>
</dbReference>
<evidence type="ECO:0000313" key="7">
    <source>
        <dbReference type="EMBL" id="RIH82354.1"/>
    </source>
</evidence>
<dbReference type="Pfam" id="PF14464">
    <property type="entry name" value="Prok-JAB"/>
    <property type="match status" value="1"/>
</dbReference>
<gene>
    <name evidence="7" type="ORF">Mrose_03399</name>
</gene>
<dbReference type="EMBL" id="QWLA01000109">
    <property type="protein sequence ID" value="RIH82354.1"/>
    <property type="molecule type" value="Genomic_DNA"/>
</dbReference>
<dbReference type="GO" id="GO:0008237">
    <property type="term" value="F:metallopeptidase activity"/>
    <property type="evidence" value="ECO:0007669"/>
    <property type="project" value="UniProtKB-KW"/>
</dbReference>
<comment type="caution">
    <text evidence="7">The sequence shown here is derived from an EMBL/GenBank/DDBJ whole genome shotgun (WGS) entry which is preliminary data.</text>
</comment>
<keyword evidence="8" id="KW-1185">Reference proteome</keyword>
<keyword evidence="2" id="KW-0479">Metal-binding</keyword>
<sequence length="159" mass="18002">MALVFQRAGEGRFKVRTHALERMLAYRQDSRRKLEGGGLLLGRFILDSPDVVLDAVSTPMPGDLRERHRFVRSQAHQRVVDAAWWASGGTRVYLGEWHTHPEPVSSPSDEDVGSWRRHLADPRIYGEALFFIVVGTRVLRAWEGVRSDGSTVKIGEVRL</sequence>
<evidence type="ECO:0000256" key="2">
    <source>
        <dbReference type="ARBA" id="ARBA00022723"/>
    </source>
</evidence>
<evidence type="ECO:0000256" key="5">
    <source>
        <dbReference type="ARBA" id="ARBA00023049"/>
    </source>
</evidence>
<keyword evidence="1" id="KW-0645">Protease</keyword>
<evidence type="ECO:0000256" key="4">
    <source>
        <dbReference type="ARBA" id="ARBA00022833"/>
    </source>
</evidence>
<dbReference type="GO" id="GO:0046872">
    <property type="term" value="F:metal ion binding"/>
    <property type="evidence" value="ECO:0007669"/>
    <property type="project" value="UniProtKB-KW"/>
</dbReference>
<dbReference type="Gene3D" id="3.40.140.10">
    <property type="entry name" value="Cytidine Deaminase, domain 2"/>
    <property type="match status" value="1"/>
</dbReference>
<keyword evidence="3" id="KW-0378">Hydrolase</keyword>
<evidence type="ECO:0000259" key="6">
    <source>
        <dbReference type="Pfam" id="PF14464"/>
    </source>
</evidence>
<keyword evidence="5" id="KW-0482">Metalloprotease</keyword>
<feature type="domain" description="JAB" evidence="6">
    <location>
        <begin position="22"/>
        <end position="142"/>
    </location>
</feature>
<dbReference type="RefSeq" id="WP_119280369.1">
    <property type="nucleotide sequence ID" value="NZ_QWLA01000109.1"/>
</dbReference>
<dbReference type="InterPro" id="IPR028090">
    <property type="entry name" value="JAB_dom_prok"/>
</dbReference>
<evidence type="ECO:0000256" key="3">
    <source>
        <dbReference type="ARBA" id="ARBA00022801"/>
    </source>
</evidence>
<accession>A0A399ECI6</accession>
<reference evidence="7 8" key="1">
    <citation type="submission" date="2018-08" db="EMBL/GenBank/DDBJ databases">
        <title>Meiothermus roseus NBRC 110900 genome sequencing project.</title>
        <authorList>
            <person name="Da Costa M.S."/>
            <person name="Albuquerque L."/>
            <person name="Raposo P."/>
            <person name="Froufe H.J.C."/>
            <person name="Barroso C.S."/>
            <person name="Egas C."/>
        </authorList>
    </citation>
    <scope>NUCLEOTIDE SEQUENCE [LARGE SCALE GENOMIC DNA]</scope>
    <source>
        <strain evidence="7 8">NBRC 110900</strain>
    </source>
</reference>
<dbReference type="SUPFAM" id="SSF102712">
    <property type="entry name" value="JAB1/MPN domain"/>
    <property type="match status" value="1"/>
</dbReference>
<dbReference type="OrthoDB" id="517279at2"/>
<keyword evidence="4" id="KW-0862">Zinc</keyword>